<evidence type="ECO:0000313" key="17">
    <source>
        <dbReference type="EMBL" id="UQC86063.1"/>
    </source>
</evidence>
<feature type="compositionally biased region" description="Gly residues" evidence="13">
    <location>
        <begin position="804"/>
        <end position="815"/>
    </location>
</feature>
<dbReference type="SMART" id="SM00355">
    <property type="entry name" value="ZnF_C2H2"/>
    <property type="match status" value="4"/>
</dbReference>
<dbReference type="Pfam" id="PF25447">
    <property type="entry name" value="RING_ZNF598"/>
    <property type="match status" value="1"/>
</dbReference>
<feature type="compositionally biased region" description="Polar residues" evidence="13">
    <location>
        <begin position="836"/>
        <end position="848"/>
    </location>
</feature>
<feature type="compositionally biased region" description="Low complexity" evidence="13">
    <location>
        <begin position="1450"/>
        <end position="1501"/>
    </location>
</feature>
<comment type="catalytic activity">
    <reaction evidence="1">
        <text>S-ubiquitinyl-[E2 ubiquitin-conjugating enzyme]-L-cysteine + [acceptor protein]-L-lysine = [E2 ubiquitin-conjugating enzyme]-L-cysteine + N(6)-ubiquitinyl-[acceptor protein]-L-lysine.</text>
        <dbReference type="EC" id="2.3.2.27"/>
    </reaction>
</comment>
<evidence type="ECO:0000256" key="1">
    <source>
        <dbReference type="ARBA" id="ARBA00000900"/>
    </source>
</evidence>
<dbReference type="GeneID" id="73345540"/>
<dbReference type="SUPFAM" id="SSF47592">
    <property type="entry name" value="SWIB/MDM2 domain"/>
    <property type="match status" value="1"/>
</dbReference>
<dbReference type="Pfam" id="PF23230">
    <property type="entry name" value="zf-C2H2_13"/>
    <property type="match status" value="1"/>
</dbReference>
<accession>A0A9Q8WJL5</accession>
<dbReference type="InterPro" id="IPR044288">
    <property type="entry name" value="ZNF598/HEL2"/>
</dbReference>
<keyword evidence="9 12" id="KW-0863">Zinc-finger</keyword>
<dbReference type="Gene3D" id="1.10.245.10">
    <property type="entry name" value="SWIB/MDM2 domain"/>
    <property type="match status" value="1"/>
</dbReference>
<feature type="compositionally biased region" description="Low complexity" evidence="13">
    <location>
        <begin position="356"/>
        <end position="369"/>
    </location>
</feature>
<dbReference type="SUPFAM" id="SSF57850">
    <property type="entry name" value="RING/U-box"/>
    <property type="match status" value="1"/>
</dbReference>
<dbReference type="Pfam" id="PF02201">
    <property type="entry name" value="SWIB"/>
    <property type="match status" value="1"/>
</dbReference>
<keyword evidence="18" id="KW-1185">Reference proteome</keyword>
<evidence type="ECO:0000259" key="16">
    <source>
        <dbReference type="PROSITE" id="PS51998"/>
    </source>
</evidence>
<dbReference type="Gene3D" id="3.30.40.10">
    <property type="entry name" value="Zinc/RING finger domain, C3HC4 (zinc finger)"/>
    <property type="match status" value="1"/>
</dbReference>
<evidence type="ECO:0000256" key="2">
    <source>
        <dbReference type="ARBA" id="ARBA00004496"/>
    </source>
</evidence>
<feature type="compositionally biased region" description="Low complexity" evidence="13">
    <location>
        <begin position="158"/>
        <end position="176"/>
    </location>
</feature>
<dbReference type="RefSeq" id="XP_049147675.1">
    <property type="nucleotide sequence ID" value="XM_049290530.1"/>
</dbReference>
<evidence type="ECO:0000256" key="12">
    <source>
        <dbReference type="PROSITE-ProRule" id="PRU00175"/>
    </source>
</evidence>
<comment type="subcellular location">
    <subcellularLocation>
        <location evidence="2">Cytoplasm</location>
    </subcellularLocation>
</comment>
<feature type="region of interest" description="Disordered" evidence="13">
    <location>
        <begin position="1149"/>
        <end position="1197"/>
    </location>
</feature>
<feature type="region of interest" description="Disordered" evidence="13">
    <location>
        <begin position="780"/>
        <end position="852"/>
    </location>
</feature>
<proteinExistence type="inferred from homology"/>
<feature type="domain" description="RING-type" evidence="14">
    <location>
        <begin position="875"/>
        <end position="915"/>
    </location>
</feature>
<evidence type="ECO:0000313" key="18">
    <source>
        <dbReference type="Proteomes" id="UP000830671"/>
    </source>
</evidence>
<feature type="region of interest" description="Disordered" evidence="13">
    <location>
        <begin position="1393"/>
        <end position="1588"/>
    </location>
</feature>
<keyword evidence="5" id="KW-0963">Cytoplasm</keyword>
<dbReference type="GO" id="GO:0005737">
    <property type="term" value="C:cytoplasm"/>
    <property type="evidence" value="ECO:0007669"/>
    <property type="project" value="UniProtKB-SubCell"/>
</dbReference>
<evidence type="ECO:0000259" key="14">
    <source>
        <dbReference type="PROSITE" id="PS50089"/>
    </source>
</evidence>
<gene>
    <name evidence="17" type="ORF">CLUP02_11563</name>
</gene>
<dbReference type="InterPro" id="IPR014876">
    <property type="entry name" value="DEK_C"/>
</dbReference>
<feature type="domain" description="DM2" evidence="15">
    <location>
        <begin position="473"/>
        <end position="550"/>
    </location>
</feature>
<feature type="compositionally biased region" description="Basic and acidic residues" evidence="13">
    <location>
        <begin position="397"/>
        <end position="409"/>
    </location>
</feature>
<evidence type="ECO:0000256" key="11">
    <source>
        <dbReference type="ARBA" id="ARBA00035113"/>
    </source>
</evidence>
<feature type="region of interest" description="Disordered" evidence="13">
    <location>
        <begin position="216"/>
        <end position="275"/>
    </location>
</feature>
<dbReference type="GO" id="GO:0043022">
    <property type="term" value="F:ribosome binding"/>
    <property type="evidence" value="ECO:0007669"/>
    <property type="project" value="TreeGrafter"/>
</dbReference>
<dbReference type="Gene3D" id="1.10.10.60">
    <property type="entry name" value="Homeodomain-like"/>
    <property type="match status" value="1"/>
</dbReference>
<keyword evidence="10" id="KW-0862">Zinc</keyword>
<feature type="compositionally biased region" description="Low complexity" evidence="13">
    <location>
        <begin position="1224"/>
        <end position="1263"/>
    </location>
</feature>
<dbReference type="Proteomes" id="UP000830671">
    <property type="component" value="Chromosome 6"/>
</dbReference>
<evidence type="ECO:0000256" key="7">
    <source>
        <dbReference type="ARBA" id="ARBA00022679"/>
    </source>
</evidence>
<dbReference type="PANTHER" id="PTHR22938">
    <property type="entry name" value="ZINC FINGER PROTEIN 598"/>
    <property type="match status" value="1"/>
</dbReference>
<evidence type="ECO:0000256" key="5">
    <source>
        <dbReference type="ARBA" id="ARBA00022490"/>
    </source>
</evidence>
<dbReference type="GO" id="GO:0072344">
    <property type="term" value="P:rescue of stalled ribosome"/>
    <property type="evidence" value="ECO:0007669"/>
    <property type="project" value="InterPro"/>
</dbReference>
<reference evidence="17" key="1">
    <citation type="journal article" date="2021" name="Mol. Plant Microbe Interact.">
        <title>Complete Genome Sequence of the Plant-Pathogenic Fungus Colletotrichum lupini.</title>
        <authorList>
            <person name="Baroncelli R."/>
            <person name="Pensec F."/>
            <person name="Da Lio D."/>
            <person name="Boufleur T."/>
            <person name="Vicente I."/>
            <person name="Sarrocco S."/>
            <person name="Picot A."/>
            <person name="Baraldi E."/>
            <person name="Sukno S."/>
            <person name="Thon M."/>
            <person name="Le Floch G."/>
        </authorList>
    </citation>
    <scope>NUCLEOTIDE SEQUENCE</scope>
    <source>
        <strain evidence="17">IMI 504893</strain>
    </source>
</reference>
<dbReference type="CDD" id="cd10567">
    <property type="entry name" value="SWIB-MDM2_like"/>
    <property type="match status" value="1"/>
</dbReference>
<dbReference type="Pfam" id="PF08766">
    <property type="entry name" value="DEK_C"/>
    <property type="match status" value="1"/>
</dbReference>
<dbReference type="InterPro" id="IPR003121">
    <property type="entry name" value="SWIB_MDM2_domain"/>
</dbReference>
<feature type="compositionally biased region" description="Low complexity" evidence="13">
    <location>
        <begin position="1549"/>
        <end position="1558"/>
    </location>
</feature>
<dbReference type="InterPro" id="IPR036885">
    <property type="entry name" value="SWIB_MDM2_dom_sf"/>
</dbReference>
<dbReference type="InterPro" id="IPR041888">
    <property type="entry name" value="RING-HC_ZNF598/HEL2"/>
</dbReference>
<dbReference type="InterPro" id="IPR056437">
    <property type="entry name" value="Znf-C2H2_ZNF598/HEL2"/>
</dbReference>
<keyword evidence="7" id="KW-0808">Transferase</keyword>
<name>A0A9Q8WJL5_9PEZI</name>
<feature type="domain" description="DEK-C" evidence="16">
    <location>
        <begin position="295"/>
        <end position="351"/>
    </location>
</feature>
<evidence type="ECO:0000256" key="8">
    <source>
        <dbReference type="ARBA" id="ARBA00022723"/>
    </source>
</evidence>
<dbReference type="GO" id="GO:0008270">
    <property type="term" value="F:zinc ion binding"/>
    <property type="evidence" value="ECO:0007669"/>
    <property type="project" value="UniProtKB-KW"/>
</dbReference>
<evidence type="ECO:0000256" key="9">
    <source>
        <dbReference type="ARBA" id="ARBA00022771"/>
    </source>
</evidence>
<protein>
    <recommendedName>
        <fullName evidence="4">RING-type E3 ubiquitin transferase</fullName>
        <ecNumber evidence="4">2.3.2.27</ecNumber>
    </recommendedName>
</protein>
<feature type="region of interest" description="Disordered" evidence="13">
    <location>
        <begin position="1214"/>
        <end position="1263"/>
    </location>
</feature>
<dbReference type="GO" id="GO:0016567">
    <property type="term" value="P:protein ubiquitination"/>
    <property type="evidence" value="ECO:0007669"/>
    <property type="project" value="TreeGrafter"/>
</dbReference>
<keyword evidence="6" id="KW-0597">Phosphoprotein</keyword>
<dbReference type="CDD" id="cd16615">
    <property type="entry name" value="RING-HC_ZNF598"/>
    <property type="match status" value="1"/>
</dbReference>
<feature type="region of interest" description="Disordered" evidence="13">
    <location>
        <begin position="158"/>
        <end position="179"/>
    </location>
</feature>
<dbReference type="PANTHER" id="PTHR22938:SF0">
    <property type="entry name" value="E3 UBIQUITIN-PROTEIN LIGASE ZNF598"/>
    <property type="match status" value="1"/>
</dbReference>
<evidence type="ECO:0000256" key="4">
    <source>
        <dbReference type="ARBA" id="ARBA00012483"/>
    </source>
</evidence>
<dbReference type="GO" id="GO:0061630">
    <property type="term" value="F:ubiquitin protein ligase activity"/>
    <property type="evidence" value="ECO:0007669"/>
    <property type="project" value="UniProtKB-EC"/>
</dbReference>
<feature type="compositionally biased region" description="Low complexity" evidence="13">
    <location>
        <begin position="1393"/>
        <end position="1415"/>
    </location>
</feature>
<dbReference type="Pfam" id="PF23202">
    <property type="entry name" value="PAH_ZNF598"/>
    <property type="match status" value="1"/>
</dbReference>
<feature type="region of interest" description="Disordered" evidence="13">
    <location>
        <begin position="355"/>
        <end position="476"/>
    </location>
</feature>
<dbReference type="PROSITE" id="PS00028">
    <property type="entry name" value="ZINC_FINGER_C2H2_1"/>
    <property type="match status" value="1"/>
</dbReference>
<feature type="compositionally biased region" description="Gly residues" evidence="13">
    <location>
        <begin position="1157"/>
        <end position="1171"/>
    </location>
</feature>
<dbReference type="EMBL" id="CP019478">
    <property type="protein sequence ID" value="UQC86063.1"/>
    <property type="molecule type" value="Genomic_DNA"/>
</dbReference>
<dbReference type="KEGG" id="clup:CLUP02_11563"/>
<feature type="compositionally biased region" description="Polar residues" evidence="13">
    <location>
        <begin position="1214"/>
        <end position="1223"/>
    </location>
</feature>
<feature type="compositionally biased region" description="Pro residues" evidence="13">
    <location>
        <begin position="1505"/>
        <end position="1520"/>
    </location>
</feature>
<organism evidence="17 18">
    <name type="scientific">Colletotrichum lupini</name>
    <dbReference type="NCBI Taxonomy" id="145971"/>
    <lineage>
        <taxon>Eukaryota</taxon>
        <taxon>Fungi</taxon>
        <taxon>Dikarya</taxon>
        <taxon>Ascomycota</taxon>
        <taxon>Pezizomycotina</taxon>
        <taxon>Sordariomycetes</taxon>
        <taxon>Hypocreomycetidae</taxon>
        <taxon>Glomerellales</taxon>
        <taxon>Glomerellaceae</taxon>
        <taxon>Colletotrichum</taxon>
        <taxon>Colletotrichum acutatum species complex</taxon>
    </lineage>
</organism>
<comment type="pathway">
    <text evidence="3">Protein modification; protein ubiquitination.</text>
</comment>
<feature type="compositionally biased region" description="Basic residues" evidence="13">
    <location>
        <begin position="438"/>
        <end position="451"/>
    </location>
</feature>
<dbReference type="InterPro" id="IPR057634">
    <property type="entry name" value="PAH_ZNF598/HEL2"/>
</dbReference>
<feature type="compositionally biased region" description="Polar residues" evidence="13">
    <location>
        <begin position="224"/>
        <end position="238"/>
    </location>
</feature>
<dbReference type="PROSITE" id="PS51925">
    <property type="entry name" value="SWIB_MDM2"/>
    <property type="match status" value="1"/>
</dbReference>
<comment type="similarity">
    <text evidence="11">Belongs to the ZNF598/HEL2 family.</text>
</comment>
<dbReference type="InterPro" id="IPR019835">
    <property type="entry name" value="SWIB_domain"/>
</dbReference>
<evidence type="ECO:0000256" key="13">
    <source>
        <dbReference type="SAM" id="MobiDB-lite"/>
    </source>
</evidence>
<evidence type="ECO:0000256" key="10">
    <source>
        <dbReference type="ARBA" id="ARBA00022833"/>
    </source>
</evidence>
<dbReference type="InterPro" id="IPR013083">
    <property type="entry name" value="Znf_RING/FYVE/PHD"/>
</dbReference>
<sequence length="1588" mass="172238">MTEYDYLICLPRRPVWGGAAEGTSAGSQFGNVIGTASRSGTDGSTSQRLMHNCKTRKNPKTTFFSVFPSFQPHITRTWAFYSSALFWLLRYLILPCCGYLTLPHLTEVPTEQEPNIGKCEPHLFLPGPQIAPHTAHCTHCTHCTDTAHPSHLVVWDKTSPVHSHTPRSTSTSPSDTLYPSGASALFRDSRLGSHAPPRDRPLFSLVRTERQRYALIRGQPNNPPTNSLLADPSASSTIDRPAASPSASQYSCATTPTDRAPATIGRSGSNIDTSTKHYSRNIIHSGSNMSLPLSSEDEDNYTAIIDGILATADLTTITRKKIRLGLEKALGGKDLTAQKDAIKALIEERFDAISGSNDAAPDSYSASPAPKREANGHDDDIDGEIEVSVAPVRKRQKREDSSEDADAKLAAKLQAQENQMARGRTTRGGNGASSKGTKAAKKKKAPRKKSDKKIDDSDVEDSGEAPKRKAGGGFQKPFNLSEPLSELLGEPQLSRPQVVKKLWEHIKGNDLQDPENKRQIICDDKMHAIFKQSKVDMFQMNKMIGAHLYPVEEQTFRAVWLDIRVQAANGWRIAKCLLVWLLEEDISRGWLWLQLQALRYLSYSRETMITDESFCMQLILGYLRKTSNASCTASMSRVQSHKCGLEPAGDSAKLSSWLLLCYVSLEASSDGGMAVWRARRNPGRRSLTRMEVSTLSGSSCHLDEQWKGTFFAGPRHEFPPPTNARANPTHSRFPWEPHIIINFDSLHAIWNELFSCSYTNPQASSTDSTVSLSTRKTTVPMADTHAAGGDSNPSRGNRNRGRGRGGGGGGGGGANAGTRGRGRGGRGRGGNNAAASTQPETSSASQAPVTKADNKVLTRTAAADDDTASSDGEVCFICAEPIKFHSIAPCNHKTCHICGLRMRALYKTKDCPHCRTASPFVVFTDDANKRYEDYTDADITSFDSNIGIRYTNEEIVGDTVVLLRYNCPAEDCVFAGLGWPDLHRHVRSTHHMKMCDLCTRNKKVFTHEHELFADKELEKHMRHGDDRPGAIDQTGFKGHPLCGFCGSRFYDDDKLFDHCREKHERCFICDRRDSRHPHYFVNYNALEKHFEKDHFPCLDKECLEKKFVVFESEMDLKAHQLEEHANSLSKDVRRDARVVNMSGFDYRSTYETERRGGGGGGRSGGGGGDGPSSGRQGRGRGRDPNAEPIPHSSAQPLRRDELAFQRQMAIHSAQSVSNRTFGGSLSQPASTTPASSSRRGNGAPAPGGSSRQAPAAAAAPAPALPTAEMEQLNVTDIASLPPQERAVMLRHQGVVERASNLLGHDQSKMKEFRDYISNFRKGSLTAPQLVDAFFSLFADTSSNALGTLVREVADLFEDKSKVAALHKAWQDWRAINEDYPSLPGLGGMHGATTASSGWASAASPSPTAPAAAPSSNQKHSNRVLRLKNSTRAGASGPKPVAPAASANWVSTSGSSRPPAPSAFPALPAASSSKSSAPQPSWIGPNNPSASRSSGSAGPVRSTPAGRPPPSSAFPALPPAQKPLTTIFGYGSGRGVRRDLGGAASNFSWGSAPGSGAASENVSEREDEEAGQSTGGKKKKGKKVLVQWG</sequence>
<evidence type="ECO:0000259" key="15">
    <source>
        <dbReference type="PROSITE" id="PS51925"/>
    </source>
</evidence>
<dbReference type="SMART" id="SM00151">
    <property type="entry name" value="SWIB"/>
    <property type="match status" value="1"/>
</dbReference>
<dbReference type="EC" id="2.3.2.27" evidence="4"/>
<evidence type="ECO:0000256" key="6">
    <source>
        <dbReference type="ARBA" id="ARBA00022553"/>
    </source>
</evidence>
<feature type="compositionally biased region" description="Polar residues" evidence="13">
    <location>
        <begin position="245"/>
        <end position="257"/>
    </location>
</feature>
<dbReference type="SUPFAM" id="SSF109715">
    <property type="entry name" value="DEK C-terminal domain"/>
    <property type="match status" value="1"/>
</dbReference>
<evidence type="ECO:0000256" key="3">
    <source>
        <dbReference type="ARBA" id="ARBA00004906"/>
    </source>
</evidence>
<dbReference type="InterPro" id="IPR001841">
    <property type="entry name" value="Znf_RING"/>
</dbReference>
<dbReference type="PROSITE" id="PS51998">
    <property type="entry name" value="DEK_C"/>
    <property type="match status" value="1"/>
</dbReference>
<dbReference type="PROSITE" id="PS50089">
    <property type="entry name" value="ZF_RING_2"/>
    <property type="match status" value="1"/>
</dbReference>
<dbReference type="InterPro" id="IPR013087">
    <property type="entry name" value="Znf_C2H2_type"/>
</dbReference>
<keyword evidence="8" id="KW-0479">Metal-binding</keyword>